<gene>
    <name evidence="1" type="ORF">GZ77_09565</name>
    <name evidence="2" type="ORF">GZ77_09590</name>
</gene>
<evidence type="ECO:0000313" key="2">
    <source>
        <dbReference type="EMBL" id="KEQ14572.1"/>
    </source>
</evidence>
<comment type="caution">
    <text evidence="1">The sequence shown here is derived from an EMBL/GenBank/DDBJ whole genome shotgun (WGS) entry which is preliminary data.</text>
</comment>
<dbReference type="EMBL" id="JOKG01000002">
    <property type="protein sequence ID" value="KEQ14567.1"/>
    <property type="molecule type" value="Genomic_DNA"/>
</dbReference>
<dbReference type="AlphaFoldDB" id="A0A081N7Z4"/>
<accession>A0A081N7Z4</accession>
<proteinExistence type="predicted"/>
<dbReference type="EMBL" id="JOKG01000002">
    <property type="protein sequence ID" value="KEQ14572.1"/>
    <property type="molecule type" value="Genomic_DNA"/>
</dbReference>
<protein>
    <submittedName>
        <fullName evidence="1">Uncharacterized protein</fullName>
    </submittedName>
</protein>
<organism evidence="1 3">
    <name type="scientific">Endozoicomonas montiporae</name>
    <dbReference type="NCBI Taxonomy" id="1027273"/>
    <lineage>
        <taxon>Bacteria</taxon>
        <taxon>Pseudomonadati</taxon>
        <taxon>Pseudomonadota</taxon>
        <taxon>Gammaproteobacteria</taxon>
        <taxon>Oceanospirillales</taxon>
        <taxon>Endozoicomonadaceae</taxon>
        <taxon>Endozoicomonas</taxon>
    </lineage>
</organism>
<evidence type="ECO:0000313" key="3">
    <source>
        <dbReference type="Proteomes" id="UP000028006"/>
    </source>
</evidence>
<dbReference type="Proteomes" id="UP000028006">
    <property type="component" value="Unassembled WGS sequence"/>
</dbReference>
<sequence length="98" mass="11292">MVNDNDLKPCPLCNGKARYQVGGELYTIGCIGCLIETDTYDDPELLAVDWNSRPEVDDLKRLLSECKHRFKSYQMDVDMSPPDHHRDFMRRIEAALDS</sequence>
<reference evidence="1 3" key="1">
    <citation type="submission" date="2014-06" db="EMBL/GenBank/DDBJ databases">
        <title>Whole Genome Sequences of Three Symbiotic Endozoicomonas Bacteria.</title>
        <authorList>
            <person name="Neave M.J."/>
            <person name="Apprill A."/>
            <person name="Voolstra C.R."/>
        </authorList>
    </citation>
    <scope>NUCLEOTIDE SEQUENCE [LARGE SCALE GENOMIC DNA]</scope>
    <source>
        <strain evidence="1 3">LMG 24815</strain>
    </source>
</reference>
<evidence type="ECO:0000313" key="1">
    <source>
        <dbReference type="EMBL" id="KEQ14567.1"/>
    </source>
</evidence>
<name>A0A081N7Z4_9GAMM</name>
<dbReference type="RefSeq" id="WP_034874499.1">
    <property type="nucleotide sequence ID" value="NZ_JOKG01000002.1"/>
</dbReference>
<keyword evidence="3" id="KW-1185">Reference proteome</keyword>